<evidence type="ECO:0000256" key="1">
    <source>
        <dbReference type="SAM" id="MobiDB-lite"/>
    </source>
</evidence>
<organism evidence="2 3">
    <name type="scientific">Corynebacterium meitnerae</name>
    <dbReference type="NCBI Taxonomy" id="2913498"/>
    <lineage>
        <taxon>Bacteria</taxon>
        <taxon>Bacillati</taxon>
        <taxon>Actinomycetota</taxon>
        <taxon>Actinomycetes</taxon>
        <taxon>Mycobacteriales</taxon>
        <taxon>Corynebacteriaceae</taxon>
        <taxon>Corynebacterium</taxon>
    </lineage>
</organism>
<dbReference type="EMBL" id="JAKMUS010000012">
    <property type="protein sequence ID" value="MCZ9294432.1"/>
    <property type="molecule type" value="Genomic_DNA"/>
</dbReference>
<sequence length="127" mass="13564">MPPKITDSRPNPEAVHTVEEQTAAGARSVVATYAEDLTDGVTLMCMLGVEPEGLVYKQYEEDLANAEAEKAPAKKATKKAAKKTAKKTAKKAAKKTAKKTVKKAAKKAAKKTTKKTTKKTAKKTTSS</sequence>
<dbReference type="AlphaFoldDB" id="A0A9X3LUF3"/>
<proteinExistence type="predicted"/>
<name>A0A9X3LUF3_9CORY</name>
<dbReference type="Proteomes" id="UP001146468">
    <property type="component" value="Unassembled WGS sequence"/>
</dbReference>
<evidence type="ECO:0000313" key="2">
    <source>
        <dbReference type="EMBL" id="MCZ9294432.1"/>
    </source>
</evidence>
<protein>
    <submittedName>
        <fullName evidence="2">Histone</fullName>
    </submittedName>
</protein>
<dbReference type="RefSeq" id="WP_269965855.1">
    <property type="nucleotide sequence ID" value="NZ_JAKMUS010000012.1"/>
</dbReference>
<gene>
    <name evidence="2" type="ORF">L8U60_08035</name>
</gene>
<comment type="caution">
    <text evidence="2">The sequence shown here is derived from an EMBL/GenBank/DDBJ whole genome shotgun (WGS) entry which is preliminary data.</text>
</comment>
<feature type="region of interest" description="Disordered" evidence="1">
    <location>
        <begin position="67"/>
        <end position="127"/>
    </location>
</feature>
<feature type="compositionally biased region" description="Basic residues" evidence="1">
    <location>
        <begin position="73"/>
        <end position="127"/>
    </location>
</feature>
<keyword evidence="3" id="KW-1185">Reference proteome</keyword>
<accession>A0A9X3LUF3</accession>
<evidence type="ECO:0000313" key="3">
    <source>
        <dbReference type="Proteomes" id="UP001146468"/>
    </source>
</evidence>
<feature type="region of interest" description="Disordered" evidence="1">
    <location>
        <begin position="1"/>
        <end position="23"/>
    </location>
</feature>
<reference evidence="2" key="1">
    <citation type="submission" date="2022-02" db="EMBL/GenBank/DDBJ databases">
        <title>Corynebacterium sp. from urogenital microbiome.</title>
        <authorList>
            <person name="Cappelli E.A."/>
            <person name="Ribeiro T.G."/>
            <person name="Peixe L."/>
        </authorList>
    </citation>
    <scope>NUCLEOTIDE SEQUENCE</scope>
    <source>
        <strain evidence="2">C8Ua_172</strain>
    </source>
</reference>